<dbReference type="InParanoid" id="A0A507BM60"/>
<keyword evidence="2" id="KW-0732">Signal</keyword>
<evidence type="ECO:0000313" key="3">
    <source>
        <dbReference type="EMBL" id="TPX18589.1"/>
    </source>
</evidence>
<dbReference type="RefSeq" id="XP_031000300.1">
    <property type="nucleotide sequence ID" value="XM_031136636.1"/>
</dbReference>
<organism evidence="3 4">
    <name type="scientific">Thyridium curvatum</name>
    <dbReference type="NCBI Taxonomy" id="1093900"/>
    <lineage>
        <taxon>Eukaryota</taxon>
        <taxon>Fungi</taxon>
        <taxon>Dikarya</taxon>
        <taxon>Ascomycota</taxon>
        <taxon>Pezizomycotina</taxon>
        <taxon>Sordariomycetes</taxon>
        <taxon>Sordariomycetidae</taxon>
        <taxon>Thyridiales</taxon>
        <taxon>Thyridiaceae</taxon>
        <taxon>Thyridium</taxon>
    </lineage>
</organism>
<protein>
    <submittedName>
        <fullName evidence="3">Uncharacterized protein</fullName>
    </submittedName>
</protein>
<proteinExistence type="predicted"/>
<feature type="signal peptide" evidence="2">
    <location>
        <begin position="1"/>
        <end position="18"/>
    </location>
</feature>
<dbReference type="AlphaFoldDB" id="A0A507BM60"/>
<dbReference type="GeneID" id="41969893"/>
<dbReference type="Proteomes" id="UP000319257">
    <property type="component" value="Unassembled WGS sequence"/>
</dbReference>
<dbReference type="EMBL" id="SKBQ01000010">
    <property type="protein sequence ID" value="TPX18589.1"/>
    <property type="molecule type" value="Genomic_DNA"/>
</dbReference>
<feature type="region of interest" description="Disordered" evidence="1">
    <location>
        <begin position="32"/>
        <end position="52"/>
    </location>
</feature>
<evidence type="ECO:0000256" key="1">
    <source>
        <dbReference type="SAM" id="MobiDB-lite"/>
    </source>
</evidence>
<keyword evidence="4" id="KW-1185">Reference proteome</keyword>
<feature type="chain" id="PRO_5021461970" evidence="2">
    <location>
        <begin position="19"/>
        <end position="191"/>
    </location>
</feature>
<evidence type="ECO:0000256" key="2">
    <source>
        <dbReference type="SAM" id="SignalP"/>
    </source>
</evidence>
<gene>
    <name evidence="3" type="ORF">E0L32_002446</name>
</gene>
<sequence>MKFSVFTTLAALAATATAYAPMHGRQILNTTSASTTSAPPTTLPPTTTAAPSGTGAVTVTDVFTVTYTELCPTGLRPVVYTIYNECKCWSPAKPTPPPAFTCVEVSCTACGAGGKPLTATVTCPVTSITAYKQSGYVVVPTTPAGNKPPVVVSTTPAGAQPTKPAVVTAGAAAVGVPAAAGAVALVAAILA</sequence>
<reference evidence="3 4" key="1">
    <citation type="submission" date="2019-06" db="EMBL/GenBank/DDBJ databases">
        <title>Draft genome sequence of the filamentous fungus Phialemoniopsis curvata isolated from diesel fuel.</title>
        <authorList>
            <person name="Varaljay V.A."/>
            <person name="Lyon W.J."/>
            <person name="Crouch A.L."/>
            <person name="Drake C.E."/>
            <person name="Hollomon J.M."/>
            <person name="Nadeau L.J."/>
            <person name="Nunn H.S."/>
            <person name="Stevenson B.S."/>
            <person name="Bojanowski C.L."/>
            <person name="Crookes-Goodson W.J."/>
        </authorList>
    </citation>
    <scope>NUCLEOTIDE SEQUENCE [LARGE SCALE GENOMIC DNA]</scope>
    <source>
        <strain evidence="3 4">D216</strain>
    </source>
</reference>
<name>A0A507BM60_9PEZI</name>
<evidence type="ECO:0000313" key="4">
    <source>
        <dbReference type="Proteomes" id="UP000319257"/>
    </source>
</evidence>
<accession>A0A507BM60</accession>
<comment type="caution">
    <text evidence="3">The sequence shown here is derived from an EMBL/GenBank/DDBJ whole genome shotgun (WGS) entry which is preliminary data.</text>
</comment>